<sequence length="72" mass="8353">MVFTIVVNLVLGWHSMQNTSDPRKWTIVERYDQESSVAKHREHADYKTLADALVALLEKGQESLDVHQFQEL</sequence>
<dbReference type="RefSeq" id="XP_009517227.1">
    <property type="nucleotide sequence ID" value="XM_009518932.1"/>
</dbReference>
<evidence type="ECO:0000313" key="2">
    <source>
        <dbReference type="Proteomes" id="UP000002640"/>
    </source>
</evidence>
<dbReference type="Gene3D" id="3.30.70.100">
    <property type="match status" value="1"/>
</dbReference>
<organism evidence="1 2">
    <name type="scientific">Phytophthora sojae (strain P6497)</name>
    <name type="common">Soybean stem and root rot agent</name>
    <name type="synonym">Phytophthora megasperma f. sp. glycines</name>
    <dbReference type="NCBI Taxonomy" id="1094619"/>
    <lineage>
        <taxon>Eukaryota</taxon>
        <taxon>Sar</taxon>
        <taxon>Stramenopiles</taxon>
        <taxon>Oomycota</taxon>
        <taxon>Peronosporomycetes</taxon>
        <taxon>Peronosporales</taxon>
        <taxon>Peronosporaceae</taxon>
        <taxon>Phytophthora</taxon>
    </lineage>
</organism>
<dbReference type="GeneID" id="20644953"/>
<dbReference type="InterPro" id="IPR011008">
    <property type="entry name" value="Dimeric_a/b-barrel"/>
</dbReference>
<protein>
    <recommendedName>
        <fullName evidence="3">ABM domain-containing protein</fullName>
    </recommendedName>
</protein>
<dbReference type="PANTHER" id="PTHR38052">
    <property type="entry name" value="EXPRESSED PROTEIN"/>
    <property type="match status" value="1"/>
</dbReference>
<evidence type="ECO:0008006" key="3">
    <source>
        <dbReference type="Google" id="ProtNLM"/>
    </source>
</evidence>
<proteinExistence type="predicted"/>
<accession>G4YJJ7</accession>
<dbReference type="STRING" id="1094619.G4YJJ7"/>
<reference evidence="1 2" key="1">
    <citation type="journal article" date="2006" name="Science">
        <title>Phytophthora genome sequences uncover evolutionary origins and mechanisms of pathogenesis.</title>
        <authorList>
            <person name="Tyler B.M."/>
            <person name="Tripathy S."/>
            <person name="Zhang X."/>
            <person name="Dehal P."/>
            <person name="Jiang R.H."/>
            <person name="Aerts A."/>
            <person name="Arredondo F.D."/>
            <person name="Baxter L."/>
            <person name="Bensasson D."/>
            <person name="Beynon J.L."/>
            <person name="Chapman J."/>
            <person name="Damasceno C.M."/>
            <person name="Dorrance A.E."/>
            <person name="Dou D."/>
            <person name="Dickerman A.W."/>
            <person name="Dubchak I.L."/>
            <person name="Garbelotto M."/>
            <person name="Gijzen M."/>
            <person name="Gordon S.G."/>
            <person name="Govers F."/>
            <person name="Grunwald N.J."/>
            <person name="Huang W."/>
            <person name="Ivors K.L."/>
            <person name="Jones R.W."/>
            <person name="Kamoun S."/>
            <person name="Krampis K."/>
            <person name="Lamour K.H."/>
            <person name="Lee M.K."/>
            <person name="McDonald W.H."/>
            <person name="Medina M."/>
            <person name="Meijer H.J."/>
            <person name="Nordberg E.K."/>
            <person name="Maclean D.J."/>
            <person name="Ospina-Giraldo M.D."/>
            <person name="Morris P.F."/>
            <person name="Phuntumart V."/>
            <person name="Putnam N.H."/>
            <person name="Rash S."/>
            <person name="Rose J.K."/>
            <person name="Sakihama Y."/>
            <person name="Salamov A.A."/>
            <person name="Savidor A."/>
            <person name="Scheuring C.F."/>
            <person name="Smith B.M."/>
            <person name="Sobral B.W."/>
            <person name="Terry A."/>
            <person name="Torto-Alalibo T.A."/>
            <person name="Win J."/>
            <person name="Xu Z."/>
            <person name="Zhang H."/>
            <person name="Grigoriev I.V."/>
            <person name="Rokhsar D.S."/>
            <person name="Boore J.L."/>
        </authorList>
    </citation>
    <scope>NUCLEOTIDE SEQUENCE [LARGE SCALE GENOMIC DNA]</scope>
    <source>
        <strain evidence="1 2">P6497</strain>
    </source>
</reference>
<dbReference type="PANTHER" id="PTHR38052:SF1">
    <property type="entry name" value="ABM DOMAIN-CONTAINING PROTEIN"/>
    <property type="match status" value="1"/>
</dbReference>
<evidence type="ECO:0000313" key="1">
    <source>
        <dbReference type="EMBL" id="EGZ29952.1"/>
    </source>
</evidence>
<dbReference type="SMR" id="G4YJJ7"/>
<keyword evidence="2" id="KW-1185">Reference proteome</keyword>
<name>G4YJJ7_PHYSP</name>
<dbReference type="EMBL" id="JH159151">
    <property type="protein sequence ID" value="EGZ29952.1"/>
    <property type="molecule type" value="Genomic_DNA"/>
</dbReference>
<gene>
    <name evidence="1" type="ORF">PHYSODRAFT_323400</name>
</gene>
<dbReference type="Proteomes" id="UP000002640">
    <property type="component" value="Unassembled WGS sequence"/>
</dbReference>
<dbReference type="InParanoid" id="G4YJJ7"/>
<dbReference type="OMA" id="FTIVVNL"/>
<dbReference type="SUPFAM" id="SSF54909">
    <property type="entry name" value="Dimeric alpha+beta barrel"/>
    <property type="match status" value="1"/>
</dbReference>
<dbReference type="AlphaFoldDB" id="G4YJJ7"/>
<dbReference type="KEGG" id="psoj:PHYSODRAFT_323400"/>